<keyword evidence="2" id="KW-1185">Reference proteome</keyword>
<dbReference type="EMBL" id="JALXSQ010000013">
    <property type="protein sequence ID" value="MCT2042644.1"/>
    <property type="molecule type" value="Genomic_DNA"/>
</dbReference>
<proteinExistence type="predicted"/>
<gene>
    <name evidence="1" type="ORF">M3D15_04750</name>
</gene>
<organism evidence="1 2">
    <name type="scientific">Pseudoclavibacter albus</name>
    <dbReference type="NCBI Taxonomy" id="272241"/>
    <lineage>
        <taxon>Bacteria</taxon>
        <taxon>Bacillati</taxon>
        <taxon>Actinomycetota</taxon>
        <taxon>Actinomycetes</taxon>
        <taxon>Micrococcales</taxon>
        <taxon>Microbacteriaceae</taxon>
        <taxon>Pseudoclavibacter</taxon>
    </lineage>
</organism>
<reference evidence="1 2" key="1">
    <citation type="submission" date="2022-04" db="EMBL/GenBank/DDBJ databases">
        <title>Human microbiome associated bacterial genomes.</title>
        <authorList>
            <person name="Sandstrom S."/>
            <person name="Salamzade R."/>
            <person name="Kalan L.R."/>
        </authorList>
    </citation>
    <scope>NUCLEOTIDE SEQUENCE [LARGE SCALE GENOMIC DNA]</scope>
    <source>
        <strain evidence="2">p3-SID1799</strain>
    </source>
</reference>
<comment type="caution">
    <text evidence="1">The sequence shown here is derived from an EMBL/GenBank/DDBJ whole genome shotgun (WGS) entry which is preliminary data.</text>
</comment>
<protein>
    <submittedName>
        <fullName evidence="1">Uncharacterized protein</fullName>
    </submittedName>
</protein>
<dbReference type="Proteomes" id="UP001525379">
    <property type="component" value="Unassembled WGS sequence"/>
</dbReference>
<accession>A0ABT2HWE9</accession>
<sequence length="59" mass="6820">MSDIEPTHRVGARLSVSISPNEAIFPRDQAQFVMTAWLHQNVESPIDGDRIARWRHHQN</sequence>
<evidence type="ECO:0000313" key="2">
    <source>
        <dbReference type="Proteomes" id="UP001525379"/>
    </source>
</evidence>
<name>A0ABT2HWE9_9MICO</name>
<evidence type="ECO:0000313" key="1">
    <source>
        <dbReference type="EMBL" id="MCT2042644.1"/>
    </source>
</evidence>
<dbReference type="RefSeq" id="WP_260104103.1">
    <property type="nucleotide sequence ID" value="NZ_JALXSQ010000013.1"/>
</dbReference>